<accession>A0A9Q9S1Q0</accession>
<dbReference type="EMBL" id="CABFJX010000408">
    <property type="protein sequence ID" value="VTT81710.1"/>
    <property type="molecule type" value="Genomic_DNA"/>
</dbReference>
<proteinExistence type="predicted"/>
<dbReference type="AlphaFoldDB" id="A0A9Q9S1Q0"/>
<evidence type="ECO:0000259" key="3">
    <source>
        <dbReference type="Pfam" id="PF04082"/>
    </source>
</evidence>
<dbReference type="Proteomes" id="UP000760494">
    <property type="component" value="Unassembled WGS sequence"/>
</dbReference>
<dbReference type="GO" id="GO:0006351">
    <property type="term" value="P:DNA-templated transcription"/>
    <property type="evidence" value="ECO:0007669"/>
    <property type="project" value="InterPro"/>
</dbReference>
<evidence type="ECO:0000256" key="2">
    <source>
        <dbReference type="SAM" id="MobiDB-lite"/>
    </source>
</evidence>
<dbReference type="InterPro" id="IPR052761">
    <property type="entry name" value="Fungal_Detox/Toxin_TFs"/>
</dbReference>
<gene>
    <name evidence="4" type="ORF">C2S_12129</name>
</gene>
<feature type="region of interest" description="Disordered" evidence="2">
    <location>
        <begin position="1"/>
        <end position="65"/>
    </location>
</feature>
<feature type="domain" description="Xylanolytic transcriptional activator regulatory" evidence="3">
    <location>
        <begin position="146"/>
        <end position="377"/>
    </location>
</feature>
<reference evidence="4" key="1">
    <citation type="submission" date="2019-05" db="EMBL/GenBank/DDBJ databases">
        <authorList>
            <person name="Piombo E."/>
        </authorList>
    </citation>
    <scope>NUCLEOTIDE SEQUENCE</scope>
    <source>
        <strain evidence="4">C2S</strain>
    </source>
</reference>
<organism evidence="4 5">
    <name type="scientific">Fusarium fujikuroi</name>
    <name type="common">Bakanae and foot rot disease fungus</name>
    <name type="synonym">Gibberella fujikuroi</name>
    <dbReference type="NCBI Taxonomy" id="5127"/>
    <lineage>
        <taxon>Eukaryota</taxon>
        <taxon>Fungi</taxon>
        <taxon>Dikarya</taxon>
        <taxon>Ascomycota</taxon>
        <taxon>Pezizomycotina</taxon>
        <taxon>Sordariomycetes</taxon>
        <taxon>Hypocreomycetidae</taxon>
        <taxon>Hypocreales</taxon>
        <taxon>Nectriaceae</taxon>
        <taxon>Fusarium</taxon>
        <taxon>Fusarium fujikuroi species complex</taxon>
    </lineage>
</organism>
<protein>
    <recommendedName>
        <fullName evidence="3">Xylanolytic transcriptional activator regulatory domain-containing protein</fullName>
    </recommendedName>
</protein>
<dbReference type="GO" id="GO:0003677">
    <property type="term" value="F:DNA binding"/>
    <property type="evidence" value="ECO:0007669"/>
    <property type="project" value="InterPro"/>
</dbReference>
<dbReference type="GO" id="GO:0008270">
    <property type="term" value="F:zinc ion binding"/>
    <property type="evidence" value="ECO:0007669"/>
    <property type="project" value="InterPro"/>
</dbReference>
<dbReference type="InterPro" id="IPR007219">
    <property type="entry name" value="XnlR_reg_dom"/>
</dbReference>
<dbReference type="PANTHER" id="PTHR47425:SF2">
    <property type="entry name" value="FARB-RELATED"/>
    <property type="match status" value="1"/>
</dbReference>
<dbReference type="Pfam" id="PF04082">
    <property type="entry name" value="Fungal_trans"/>
    <property type="match status" value="1"/>
</dbReference>
<name>A0A9Q9S1Q0_FUSFU</name>
<evidence type="ECO:0000313" key="4">
    <source>
        <dbReference type="EMBL" id="VTT81710.1"/>
    </source>
</evidence>
<sequence>MTKVHQGTFANLKPKPKRQETRRRSPNKQCVVSCRRRYNDRNNNKEPNVSEAESTAKPMPAPEEENDPLQVLTEEYLGTPNSAEATTRQSPSHNQSQSRLEVTFAYYPFLCINSLSSLHTDDINYLDSQGCFKLPKSSCLDHLVRTFFQHAHPILPVVNEAEFWSVYDPLASGDKTCRVPLILLLAMLFVACKYVDDDVLQGMQYDTAQEARDSFLRKTQLLQLLYNQETESSPLILAQVSLLLAHWTPHKSSRTNRPSSQWLGRAIQHSQDAICQAKVLASVKSHFSQGKLRRLLGCCILSDCIHSLYTRRPPMMPSGIVEAEGNCVVLSRVDLSHEIGRSRVYSAEEKQKIIEAQEQMSSLISILRRVLAFVYPQGGIATCRPASMFEGEQYKFRDCKSHLKTWYNDNLMLLISGSDSALGSPVSLHHGTQKGSSQSSPIELLVSMMHLHYEMAMLAICEIELLHLAANPQATYSSYMRYERVSFRRQKDDLANCILKLTDRILESLREQHLSKVPPIMIFCTAPPLFTHLLNTSGNMYNNPSSLNVSSLSLSMQEVRMQCARDPQWARKIMKCLGMHFRDELDYILQAVKTANDSLAESLQDIQEAPILLVEEEEMQIGNWRELLDTRPRLYIHLVEKLNSVISWGGPLPETGMVGQSTQHQILPHSSMNHPFQPGNSSWKWVPPVSSAPAQRSLKHRTSAMAYRNEPTAQLQVIKPDSGCLQPEGLRENSSDALVQKVDLTNSCLDQAPCEVYSPISLDTSRRPWAEEIADSSSDVLDQAAFRDDINHREIEFTDIEETMLVDGQSDKWIDILLQSSISD</sequence>
<evidence type="ECO:0000313" key="5">
    <source>
        <dbReference type="Proteomes" id="UP000760494"/>
    </source>
</evidence>
<dbReference type="PANTHER" id="PTHR47425">
    <property type="entry name" value="FARB-RELATED"/>
    <property type="match status" value="1"/>
</dbReference>
<evidence type="ECO:0000256" key="1">
    <source>
        <dbReference type="ARBA" id="ARBA00023242"/>
    </source>
</evidence>
<comment type="caution">
    <text evidence="4">The sequence shown here is derived from an EMBL/GenBank/DDBJ whole genome shotgun (WGS) entry which is preliminary data.</text>
</comment>
<dbReference type="CDD" id="cd12148">
    <property type="entry name" value="fungal_TF_MHR"/>
    <property type="match status" value="1"/>
</dbReference>
<keyword evidence="1" id="KW-0539">Nucleus</keyword>